<dbReference type="SMART" id="SM00220">
    <property type="entry name" value="S_TKc"/>
    <property type="match status" value="1"/>
</dbReference>
<evidence type="ECO:0000256" key="1">
    <source>
        <dbReference type="ARBA" id="ARBA00022679"/>
    </source>
</evidence>
<keyword evidence="4" id="KW-0067">ATP-binding</keyword>
<dbReference type="EC" id="2.7.11.1" evidence="8"/>
<feature type="region of interest" description="Disordered" evidence="5">
    <location>
        <begin position="411"/>
        <end position="430"/>
    </location>
</feature>
<keyword evidence="2" id="KW-0547">Nucleotide-binding</keyword>
<keyword evidence="6" id="KW-0472">Membrane</keyword>
<dbReference type="InterPro" id="IPR000719">
    <property type="entry name" value="Prot_kinase_dom"/>
</dbReference>
<evidence type="ECO:0000256" key="4">
    <source>
        <dbReference type="ARBA" id="ARBA00022840"/>
    </source>
</evidence>
<dbReference type="Gene3D" id="3.30.200.20">
    <property type="entry name" value="Phosphorylase Kinase, domain 1"/>
    <property type="match status" value="1"/>
</dbReference>
<evidence type="ECO:0000256" key="6">
    <source>
        <dbReference type="SAM" id="Phobius"/>
    </source>
</evidence>
<dbReference type="Pfam" id="PF00069">
    <property type="entry name" value="Pkinase"/>
    <property type="match status" value="1"/>
</dbReference>
<feature type="transmembrane region" description="Helical" evidence="6">
    <location>
        <begin position="437"/>
        <end position="456"/>
    </location>
</feature>
<dbReference type="RefSeq" id="WP_145216442.1">
    <property type="nucleotide sequence ID" value="NZ_CP036432.1"/>
</dbReference>
<dbReference type="Gene3D" id="1.10.510.10">
    <property type="entry name" value="Transferase(Phosphotransferase) domain 1"/>
    <property type="match status" value="1"/>
</dbReference>
<dbReference type="EMBL" id="CP036432">
    <property type="protein sequence ID" value="QDV85978.1"/>
    <property type="molecule type" value="Genomic_DNA"/>
</dbReference>
<dbReference type="SUPFAM" id="SSF56112">
    <property type="entry name" value="Protein kinase-like (PK-like)"/>
    <property type="match status" value="1"/>
</dbReference>
<keyword evidence="6" id="KW-1133">Transmembrane helix</keyword>
<feature type="region of interest" description="Disordered" evidence="5">
    <location>
        <begin position="72"/>
        <end position="93"/>
    </location>
</feature>
<gene>
    <name evidence="8" type="primary">prkC_23</name>
    <name evidence="8" type="ORF">TBK1r_49950</name>
</gene>
<evidence type="ECO:0000313" key="8">
    <source>
        <dbReference type="EMBL" id="QDV85978.1"/>
    </source>
</evidence>
<dbReference type="PANTHER" id="PTHR43289">
    <property type="entry name" value="MITOGEN-ACTIVATED PROTEIN KINASE KINASE KINASE 20-RELATED"/>
    <property type="match status" value="1"/>
</dbReference>
<protein>
    <submittedName>
        <fullName evidence="8">Serine/threonine-protein kinase PrkC</fullName>
        <ecNumber evidence="8">2.7.11.1</ecNumber>
    </submittedName>
</protein>
<evidence type="ECO:0000259" key="7">
    <source>
        <dbReference type="PROSITE" id="PS50011"/>
    </source>
</evidence>
<keyword evidence="1 8" id="KW-0808">Transferase</keyword>
<dbReference type="PROSITE" id="PS00108">
    <property type="entry name" value="PROTEIN_KINASE_ST"/>
    <property type="match status" value="1"/>
</dbReference>
<name>A0ABX5XVB3_9BACT</name>
<evidence type="ECO:0000256" key="5">
    <source>
        <dbReference type="SAM" id="MobiDB-lite"/>
    </source>
</evidence>
<keyword evidence="6" id="KW-0812">Transmembrane</keyword>
<evidence type="ECO:0000256" key="3">
    <source>
        <dbReference type="ARBA" id="ARBA00022777"/>
    </source>
</evidence>
<dbReference type="PROSITE" id="PS50011">
    <property type="entry name" value="PROTEIN_KINASE_DOM"/>
    <property type="match status" value="1"/>
</dbReference>
<accession>A0ABX5XVB3</accession>
<dbReference type="CDD" id="cd14014">
    <property type="entry name" value="STKc_PknB_like"/>
    <property type="match status" value="1"/>
</dbReference>
<dbReference type="Proteomes" id="UP000318081">
    <property type="component" value="Chromosome"/>
</dbReference>
<keyword evidence="9" id="KW-1185">Reference proteome</keyword>
<dbReference type="InterPro" id="IPR008271">
    <property type="entry name" value="Ser/Thr_kinase_AS"/>
</dbReference>
<dbReference type="GO" id="GO:0004674">
    <property type="term" value="F:protein serine/threonine kinase activity"/>
    <property type="evidence" value="ECO:0007669"/>
    <property type="project" value="UniProtKB-EC"/>
</dbReference>
<sequence>MTDELIFATGDLQVTQDTLRAFAKGQLDEATEREVMLLLEAHPELAAQVAAISVDSVIAKLRSHRQVVSNQSLSSQLSCQTPDETELLAPPPGEVSGIPSELSALSDYTMLREIGRGGMGVVYLARHVHTGRKEVLKVLNERLNSNSEARKRFDQEIRCIASMNHESIVRCYTVKHFGDAVVLCMEYVPGKNLHQLIADNGPLPIQFACGVAIKICLGLQHAMNNGLIHRDIKPSNIMIHKADGKIKAKILDFGLARLSTEGRGQKRKPDSVLTDDGTLLGTLEYIAPEQCRDAASADIRSDIYSLGCSLYHMLAGHPPFSGSTGELVLAHSQATPPAIDLLRPEVPKPLAEIVAKMLAKDPDERYATPQQVAEALKPFAVKSASTTAALVSPVRSEESIDTAVEQLHQADTSVELKPGAESQSDPLRNRPRGKLKVAAALFIAAVLYLVAQLIIITPMGTVVIRDLPDGAVVLVDGQSVSVRREGGEGTIRLKQGDRLITVTLTGTTLLKTRIEIHAGDEETLKVDQEVAEVEVAAAVETVNVPPARLPDLRDKLPYQSSFANLLAGEAELLANFDTHGEKYRIDPQTGAVHLLGSDRSMEMLSLKRDDLRNFHLRMEIMIRSTHESSNWNQHFVLRARRTGADTNGWRVMLGGNRPHSEVLHQVAPFGLMGIKVRPFPGYPSGIIGVPFFDENRLSFYQAAPESSLKRDEFHTVEYILHGATVEGFLDGRFVFSAKDKLDRADRGSIVLFKSPQVSDSFREFSLLELGDDATAEAYAKSMALALAKD</sequence>
<organism evidence="8 9">
    <name type="scientific">Stieleria magnilauensis</name>
    <dbReference type="NCBI Taxonomy" id="2527963"/>
    <lineage>
        <taxon>Bacteria</taxon>
        <taxon>Pseudomonadati</taxon>
        <taxon>Planctomycetota</taxon>
        <taxon>Planctomycetia</taxon>
        <taxon>Pirellulales</taxon>
        <taxon>Pirellulaceae</taxon>
        <taxon>Stieleria</taxon>
    </lineage>
</organism>
<evidence type="ECO:0000313" key="9">
    <source>
        <dbReference type="Proteomes" id="UP000318081"/>
    </source>
</evidence>
<dbReference type="InterPro" id="IPR011009">
    <property type="entry name" value="Kinase-like_dom_sf"/>
</dbReference>
<reference evidence="8 9" key="1">
    <citation type="submission" date="2019-02" db="EMBL/GenBank/DDBJ databases">
        <title>Deep-cultivation of Planctomycetes and their phenomic and genomic characterization uncovers novel biology.</title>
        <authorList>
            <person name="Wiegand S."/>
            <person name="Jogler M."/>
            <person name="Boedeker C."/>
            <person name="Pinto D."/>
            <person name="Vollmers J."/>
            <person name="Rivas-Marin E."/>
            <person name="Kohn T."/>
            <person name="Peeters S.H."/>
            <person name="Heuer A."/>
            <person name="Rast P."/>
            <person name="Oberbeckmann S."/>
            <person name="Bunk B."/>
            <person name="Jeske O."/>
            <person name="Meyerdierks A."/>
            <person name="Storesund J.E."/>
            <person name="Kallscheuer N."/>
            <person name="Luecker S."/>
            <person name="Lage O.M."/>
            <person name="Pohl T."/>
            <person name="Merkel B.J."/>
            <person name="Hornburger P."/>
            <person name="Mueller R.-W."/>
            <person name="Bruemmer F."/>
            <person name="Labrenz M."/>
            <person name="Spormann A.M."/>
            <person name="Op den Camp H."/>
            <person name="Overmann J."/>
            <person name="Amann R."/>
            <person name="Jetten M.S.M."/>
            <person name="Mascher T."/>
            <person name="Medema M.H."/>
            <person name="Devos D.P."/>
            <person name="Kaster A.-K."/>
            <person name="Ovreas L."/>
            <person name="Rohde M."/>
            <person name="Galperin M.Y."/>
            <person name="Jogler C."/>
        </authorList>
    </citation>
    <scope>NUCLEOTIDE SEQUENCE [LARGE SCALE GENOMIC DNA]</scope>
    <source>
        <strain evidence="8 9">TBK1r</strain>
    </source>
</reference>
<dbReference type="PANTHER" id="PTHR43289:SF6">
    <property type="entry name" value="SERINE_THREONINE-PROTEIN KINASE NEKL-3"/>
    <property type="match status" value="1"/>
</dbReference>
<keyword evidence="3 8" id="KW-0418">Kinase</keyword>
<evidence type="ECO:0000256" key="2">
    <source>
        <dbReference type="ARBA" id="ARBA00022741"/>
    </source>
</evidence>
<proteinExistence type="predicted"/>
<feature type="domain" description="Protein kinase" evidence="7">
    <location>
        <begin position="108"/>
        <end position="380"/>
    </location>
</feature>